<evidence type="ECO:0000256" key="1">
    <source>
        <dbReference type="SAM" id="Phobius"/>
    </source>
</evidence>
<accession>A0ABD0UQF0</accession>
<name>A0ABD0UQF0_DENTH</name>
<feature type="transmembrane region" description="Helical" evidence="1">
    <location>
        <begin position="20"/>
        <end position="40"/>
    </location>
</feature>
<dbReference type="AlphaFoldDB" id="A0ABD0UQF0"/>
<organism evidence="2 3">
    <name type="scientific">Dendrobium thyrsiflorum</name>
    <name type="common">Pinecone-like raceme dendrobium</name>
    <name type="synonym">Orchid</name>
    <dbReference type="NCBI Taxonomy" id="117978"/>
    <lineage>
        <taxon>Eukaryota</taxon>
        <taxon>Viridiplantae</taxon>
        <taxon>Streptophyta</taxon>
        <taxon>Embryophyta</taxon>
        <taxon>Tracheophyta</taxon>
        <taxon>Spermatophyta</taxon>
        <taxon>Magnoliopsida</taxon>
        <taxon>Liliopsida</taxon>
        <taxon>Asparagales</taxon>
        <taxon>Orchidaceae</taxon>
        <taxon>Epidendroideae</taxon>
        <taxon>Malaxideae</taxon>
        <taxon>Dendrobiinae</taxon>
        <taxon>Dendrobium</taxon>
    </lineage>
</organism>
<keyword evidence="1" id="KW-0812">Transmembrane</keyword>
<protein>
    <submittedName>
        <fullName evidence="2">Uncharacterized protein</fullName>
    </submittedName>
</protein>
<dbReference type="EMBL" id="JANQDX010000012">
    <property type="protein sequence ID" value="KAL0915063.1"/>
    <property type="molecule type" value="Genomic_DNA"/>
</dbReference>
<comment type="caution">
    <text evidence="2">The sequence shown here is derived from an EMBL/GenBank/DDBJ whole genome shotgun (WGS) entry which is preliminary data.</text>
</comment>
<evidence type="ECO:0000313" key="2">
    <source>
        <dbReference type="EMBL" id="KAL0915063.1"/>
    </source>
</evidence>
<dbReference type="Proteomes" id="UP001552299">
    <property type="component" value="Unassembled WGS sequence"/>
</dbReference>
<feature type="transmembrane region" description="Helical" evidence="1">
    <location>
        <begin position="92"/>
        <end position="112"/>
    </location>
</feature>
<proteinExistence type="predicted"/>
<sequence>MSLSSVAIALLRKLHHRHPLLRYAAAWTALLTAMVFLTSFSPEMAFAWALTPSSPFARSCQRGFVRLPVDGPPGPAICVPARLIAPSKADLIVPPVFAALVVAGSACIVRALGLWDLGENDEEFTYPYYQY</sequence>
<dbReference type="PANTHER" id="PTHR34658:SF2">
    <property type="entry name" value="OS01G0151800 PROTEIN"/>
    <property type="match status" value="1"/>
</dbReference>
<reference evidence="2 3" key="1">
    <citation type="journal article" date="2024" name="Plant Biotechnol. J.">
        <title>Dendrobium thyrsiflorum genome and its molecular insights into genes involved in important horticultural traits.</title>
        <authorList>
            <person name="Chen B."/>
            <person name="Wang J.Y."/>
            <person name="Zheng P.J."/>
            <person name="Li K.L."/>
            <person name="Liang Y.M."/>
            <person name="Chen X.F."/>
            <person name="Zhang C."/>
            <person name="Zhao X."/>
            <person name="He X."/>
            <person name="Zhang G.Q."/>
            <person name="Liu Z.J."/>
            <person name="Xu Q."/>
        </authorList>
    </citation>
    <scope>NUCLEOTIDE SEQUENCE [LARGE SCALE GENOMIC DNA]</scope>
    <source>
        <strain evidence="2">GZMU011</strain>
    </source>
</reference>
<evidence type="ECO:0000313" key="3">
    <source>
        <dbReference type="Proteomes" id="UP001552299"/>
    </source>
</evidence>
<keyword evidence="1" id="KW-1133">Transmembrane helix</keyword>
<keyword evidence="1" id="KW-0472">Membrane</keyword>
<keyword evidence="3" id="KW-1185">Reference proteome</keyword>
<gene>
    <name evidence="2" type="ORF">M5K25_015464</name>
</gene>
<dbReference type="PANTHER" id="PTHR34658">
    <property type="entry name" value="OS01G0151800 PROTEIN"/>
    <property type="match status" value="1"/>
</dbReference>